<protein>
    <submittedName>
        <fullName evidence="1 3">Uncharacterized protein</fullName>
    </submittedName>
</protein>
<dbReference type="GO" id="GO:0016491">
    <property type="term" value="F:oxidoreductase activity"/>
    <property type="evidence" value="ECO:0007669"/>
    <property type="project" value="TreeGrafter"/>
</dbReference>
<proteinExistence type="predicted"/>
<dbReference type="AlphaFoldDB" id="A0A183HVY7"/>
<dbReference type="Gene3D" id="3.40.50.720">
    <property type="entry name" value="NAD(P)-binding Rossmann-like Domain"/>
    <property type="match status" value="1"/>
</dbReference>
<sequence>MQQCYYTFFIAEQWSLLLFKACCSSLHQCHKQTNLRHELLPYDVDVIEIAPGCFETGMTNIETSMKMYDTVWYRASQKLRDEFGHDYNDKAKKCLKEIQSKLVATETTWVIDAYYEAIVAKRPKLLYRIGWDALFMFHPYSLLPLRVQLYIMKFIMNLCGAPSPIITTKYACSGNPERKVN</sequence>
<dbReference type="PANTHER" id="PTHR43313">
    <property type="entry name" value="SHORT-CHAIN DEHYDROGENASE/REDUCTASE FAMILY 9C"/>
    <property type="match status" value="1"/>
</dbReference>
<keyword evidence="2" id="KW-1185">Reference proteome</keyword>
<name>A0A183HVY7_9BILA</name>
<dbReference type="STRING" id="387005.A0A183HVY7"/>
<dbReference type="GO" id="GO:0008202">
    <property type="term" value="P:steroid metabolic process"/>
    <property type="evidence" value="ECO:0007669"/>
    <property type="project" value="TreeGrafter"/>
</dbReference>
<reference evidence="3" key="1">
    <citation type="submission" date="2016-06" db="UniProtKB">
        <authorList>
            <consortium name="WormBaseParasite"/>
        </authorList>
    </citation>
    <scope>IDENTIFICATION</scope>
</reference>
<dbReference type="InterPro" id="IPR036291">
    <property type="entry name" value="NAD(P)-bd_dom_sf"/>
</dbReference>
<evidence type="ECO:0000313" key="1">
    <source>
        <dbReference type="EMBL" id="VDO78114.1"/>
    </source>
</evidence>
<dbReference type="SUPFAM" id="SSF51735">
    <property type="entry name" value="NAD(P)-binding Rossmann-fold domains"/>
    <property type="match status" value="1"/>
</dbReference>
<organism evidence="3">
    <name type="scientific">Onchocerca flexuosa</name>
    <dbReference type="NCBI Taxonomy" id="387005"/>
    <lineage>
        <taxon>Eukaryota</taxon>
        <taxon>Metazoa</taxon>
        <taxon>Ecdysozoa</taxon>
        <taxon>Nematoda</taxon>
        <taxon>Chromadorea</taxon>
        <taxon>Rhabditida</taxon>
        <taxon>Spirurina</taxon>
        <taxon>Spiruromorpha</taxon>
        <taxon>Filarioidea</taxon>
        <taxon>Onchocercidae</taxon>
        <taxon>Onchocerca</taxon>
    </lineage>
</organism>
<dbReference type="PANTHER" id="PTHR43313:SF1">
    <property type="entry name" value="3BETA-HYDROXYSTEROID DEHYDROGENASE DHS-16"/>
    <property type="match status" value="1"/>
</dbReference>
<accession>A0A183HVY7</accession>
<dbReference type="EMBL" id="UZAJ01017081">
    <property type="protein sequence ID" value="VDO78114.1"/>
    <property type="molecule type" value="Genomic_DNA"/>
</dbReference>
<gene>
    <name evidence="1" type="ORF">OFLC_LOCUS11646</name>
</gene>
<evidence type="ECO:0000313" key="2">
    <source>
        <dbReference type="Proteomes" id="UP000267606"/>
    </source>
</evidence>
<reference evidence="1 2" key="2">
    <citation type="submission" date="2018-11" db="EMBL/GenBank/DDBJ databases">
        <authorList>
            <consortium name="Pathogen Informatics"/>
        </authorList>
    </citation>
    <scope>NUCLEOTIDE SEQUENCE [LARGE SCALE GENOMIC DNA]</scope>
</reference>
<dbReference type="WBParaSite" id="OFLC_0001164901-mRNA-1">
    <property type="protein sequence ID" value="OFLC_0001164901-mRNA-1"/>
    <property type="gene ID" value="OFLC_0001164901"/>
</dbReference>
<evidence type="ECO:0000313" key="3">
    <source>
        <dbReference type="WBParaSite" id="OFLC_0001164901-mRNA-1"/>
    </source>
</evidence>
<dbReference type="Proteomes" id="UP000267606">
    <property type="component" value="Unassembled WGS sequence"/>
</dbReference>